<dbReference type="Pfam" id="PF22191">
    <property type="entry name" value="IBR_1"/>
    <property type="match status" value="1"/>
</dbReference>
<evidence type="ECO:0000313" key="9">
    <source>
        <dbReference type="EMBL" id="KAK5701557.1"/>
    </source>
</evidence>
<keyword evidence="6" id="KW-0862">Zinc</keyword>
<feature type="domain" description="RING-type" evidence="8">
    <location>
        <begin position="26"/>
        <end position="242"/>
    </location>
</feature>
<evidence type="ECO:0000256" key="4">
    <source>
        <dbReference type="ARBA" id="ARBA00022771"/>
    </source>
</evidence>
<evidence type="ECO:0000256" key="3">
    <source>
        <dbReference type="ARBA" id="ARBA00022737"/>
    </source>
</evidence>
<keyword evidence="2" id="KW-0479">Metal-binding</keyword>
<keyword evidence="4" id="KW-0863">Zinc-finger</keyword>
<evidence type="ECO:0000256" key="1">
    <source>
        <dbReference type="ARBA" id="ARBA00022679"/>
    </source>
</evidence>
<dbReference type="GO" id="GO:0008270">
    <property type="term" value="F:zinc ion binding"/>
    <property type="evidence" value="ECO:0007669"/>
    <property type="project" value="UniProtKB-KW"/>
</dbReference>
<dbReference type="SUPFAM" id="SSF57850">
    <property type="entry name" value="RING/U-box"/>
    <property type="match status" value="1"/>
</dbReference>
<reference evidence="9" key="1">
    <citation type="submission" date="2023-08" db="EMBL/GenBank/DDBJ databases">
        <title>Black Yeasts Isolated from many extreme environments.</title>
        <authorList>
            <person name="Coleine C."/>
            <person name="Stajich J.E."/>
            <person name="Selbmann L."/>
        </authorList>
    </citation>
    <scope>NUCLEOTIDE SEQUENCE</scope>
    <source>
        <strain evidence="9">CCFEE 5810</strain>
    </source>
</reference>
<keyword evidence="3" id="KW-0677">Repeat</keyword>
<gene>
    <name evidence="9" type="ORF">LTR97_004372</name>
</gene>
<evidence type="ECO:0000256" key="7">
    <source>
        <dbReference type="SAM" id="MobiDB-lite"/>
    </source>
</evidence>
<dbReference type="GO" id="GO:0016740">
    <property type="term" value="F:transferase activity"/>
    <property type="evidence" value="ECO:0007669"/>
    <property type="project" value="UniProtKB-KW"/>
</dbReference>
<proteinExistence type="predicted"/>
<evidence type="ECO:0000256" key="2">
    <source>
        <dbReference type="ARBA" id="ARBA00022723"/>
    </source>
</evidence>
<accession>A0AAN7WBS9</accession>
<feature type="region of interest" description="Disordered" evidence="7">
    <location>
        <begin position="1"/>
        <end position="21"/>
    </location>
</feature>
<keyword evidence="5" id="KW-0833">Ubl conjugation pathway</keyword>
<sequence>MAATSTLKRSIEEEEQGPNKKAKLSFERCCPICGTKDAKLKEPPEICHTNHDDPSERACGECWEAYLSREVERKRYDASKLGLTMQTCQARCVQSRARREDGMPELSAVNGGYVFEPQSHDRETDGRIFSCKYCSFATCVDCDRPEHCGESCIEYRRHTDMLQDLPLIRHKYKKDTIKPCPGCKVYWMLGDSACGYVTCDACLHRFCSRCLVPWVGDGSAYLLGPKAHGIDPADGKPCAYGQRDKISKYALKKRFATDEEVPKFWAGILAAKASAGAVDSIG</sequence>
<name>A0AAN7WBS9_9PEZI</name>
<evidence type="ECO:0000259" key="8">
    <source>
        <dbReference type="PROSITE" id="PS51873"/>
    </source>
</evidence>
<comment type="caution">
    <text evidence="9">The sequence shown here is derived from an EMBL/GenBank/DDBJ whole genome shotgun (WGS) entry which is preliminary data.</text>
</comment>
<evidence type="ECO:0000256" key="5">
    <source>
        <dbReference type="ARBA" id="ARBA00022786"/>
    </source>
</evidence>
<dbReference type="InterPro" id="IPR044066">
    <property type="entry name" value="TRIAD_supradom"/>
</dbReference>
<dbReference type="PROSITE" id="PS51873">
    <property type="entry name" value="TRIAD"/>
    <property type="match status" value="1"/>
</dbReference>
<dbReference type="AlphaFoldDB" id="A0AAN7WBS9"/>
<keyword evidence="1" id="KW-0808">Transferase</keyword>
<dbReference type="EMBL" id="JAVRQU010000006">
    <property type="protein sequence ID" value="KAK5701557.1"/>
    <property type="molecule type" value="Genomic_DNA"/>
</dbReference>
<evidence type="ECO:0000256" key="6">
    <source>
        <dbReference type="ARBA" id="ARBA00022833"/>
    </source>
</evidence>
<evidence type="ECO:0000313" key="10">
    <source>
        <dbReference type="Proteomes" id="UP001310594"/>
    </source>
</evidence>
<dbReference type="Proteomes" id="UP001310594">
    <property type="component" value="Unassembled WGS sequence"/>
</dbReference>
<organism evidence="9 10">
    <name type="scientific">Elasticomyces elasticus</name>
    <dbReference type="NCBI Taxonomy" id="574655"/>
    <lineage>
        <taxon>Eukaryota</taxon>
        <taxon>Fungi</taxon>
        <taxon>Dikarya</taxon>
        <taxon>Ascomycota</taxon>
        <taxon>Pezizomycotina</taxon>
        <taxon>Dothideomycetes</taxon>
        <taxon>Dothideomycetidae</taxon>
        <taxon>Mycosphaerellales</taxon>
        <taxon>Teratosphaeriaceae</taxon>
        <taxon>Elasticomyces</taxon>
    </lineage>
</organism>
<protein>
    <recommendedName>
        <fullName evidence="8">RING-type domain-containing protein</fullName>
    </recommendedName>
</protein>